<accession>A0A1I1NGZ1</accession>
<protein>
    <submittedName>
        <fullName evidence="2">Uncharacterized protein</fullName>
    </submittedName>
</protein>
<dbReference type="STRING" id="574651.SAMN04487968_11720"/>
<evidence type="ECO:0000256" key="1">
    <source>
        <dbReference type="SAM" id="MobiDB-lite"/>
    </source>
</evidence>
<gene>
    <name evidence="2" type="ORF">SAMN04487968_11720</name>
</gene>
<dbReference type="AlphaFoldDB" id="A0A1I1NGZ1"/>
<dbReference type="EMBL" id="FOLB01000017">
    <property type="protein sequence ID" value="SFC96891.1"/>
    <property type="molecule type" value="Genomic_DNA"/>
</dbReference>
<proteinExistence type="predicted"/>
<feature type="region of interest" description="Disordered" evidence="1">
    <location>
        <begin position="1"/>
        <end position="63"/>
    </location>
</feature>
<sequence>MPAARCRRLNDGGGCDGLSGTNAGGYITGEGQATAWAPRGREKPVELTGDSLEGTKLHSRVPQ</sequence>
<dbReference type="RefSeq" id="WP_139230153.1">
    <property type="nucleotide sequence ID" value="NZ_FOLB01000017.1"/>
</dbReference>
<name>A0A1I1NGZ1_9ACTN</name>
<feature type="compositionally biased region" description="Gly residues" evidence="1">
    <location>
        <begin position="11"/>
        <end position="28"/>
    </location>
</feature>
<evidence type="ECO:0000313" key="2">
    <source>
        <dbReference type="EMBL" id="SFC96891.1"/>
    </source>
</evidence>
<reference evidence="2 3" key="1">
    <citation type="submission" date="2016-10" db="EMBL/GenBank/DDBJ databases">
        <authorList>
            <person name="de Groot N.N."/>
        </authorList>
    </citation>
    <scope>NUCLEOTIDE SEQUENCE [LARGE SCALE GENOMIC DNA]</scope>
    <source>
        <strain evidence="2 3">CGMCC 1.7056</strain>
    </source>
</reference>
<dbReference type="Proteomes" id="UP000198832">
    <property type="component" value="Unassembled WGS sequence"/>
</dbReference>
<keyword evidence="3" id="KW-1185">Reference proteome</keyword>
<organism evidence="2 3">
    <name type="scientific">Nocardioides terrae</name>
    <dbReference type="NCBI Taxonomy" id="574651"/>
    <lineage>
        <taxon>Bacteria</taxon>
        <taxon>Bacillati</taxon>
        <taxon>Actinomycetota</taxon>
        <taxon>Actinomycetes</taxon>
        <taxon>Propionibacteriales</taxon>
        <taxon>Nocardioidaceae</taxon>
        <taxon>Nocardioides</taxon>
    </lineage>
</organism>
<evidence type="ECO:0000313" key="3">
    <source>
        <dbReference type="Proteomes" id="UP000198832"/>
    </source>
</evidence>